<gene>
    <name evidence="1" type="ORF">BN869_000010260_1</name>
</gene>
<evidence type="ECO:0008006" key="2">
    <source>
        <dbReference type="Google" id="ProtNLM"/>
    </source>
</evidence>
<dbReference type="InterPro" id="IPR036928">
    <property type="entry name" value="AS_sf"/>
</dbReference>
<dbReference type="EMBL" id="CDPU01000040">
    <property type="protein sequence ID" value="CEO54202.1"/>
    <property type="molecule type" value="Genomic_DNA"/>
</dbReference>
<dbReference type="AlphaFoldDB" id="A0A0B7KFF8"/>
<organism evidence="1">
    <name type="scientific">Bionectria ochroleuca</name>
    <name type="common">Gliocladium roseum</name>
    <dbReference type="NCBI Taxonomy" id="29856"/>
    <lineage>
        <taxon>Eukaryota</taxon>
        <taxon>Fungi</taxon>
        <taxon>Dikarya</taxon>
        <taxon>Ascomycota</taxon>
        <taxon>Pezizomycotina</taxon>
        <taxon>Sordariomycetes</taxon>
        <taxon>Hypocreomycetidae</taxon>
        <taxon>Hypocreales</taxon>
        <taxon>Bionectriaceae</taxon>
        <taxon>Clonostachys</taxon>
    </lineage>
</organism>
<evidence type="ECO:0000313" key="1">
    <source>
        <dbReference type="EMBL" id="CEO54202.1"/>
    </source>
</evidence>
<protein>
    <recommendedName>
        <fullName evidence="2">Amidase domain-containing protein</fullName>
    </recommendedName>
</protein>
<reference evidence="1" key="1">
    <citation type="submission" date="2015-01" db="EMBL/GenBank/DDBJ databases">
        <authorList>
            <person name="Durling Mikael"/>
        </authorList>
    </citation>
    <scope>NUCLEOTIDE SEQUENCE</scope>
</reference>
<dbReference type="Gene3D" id="3.90.1300.10">
    <property type="entry name" value="Amidase signature (AS) domain"/>
    <property type="match status" value="1"/>
</dbReference>
<sequence length="271" mass="29796">MGKTPYDVALLLDAILDTPPHTSFTSSVTESWSNLSVGFVDYKTWWHDAGFLKPVEDATNQMYGSFQDAYDRIKSSAKSFADNVPLILPGDFDLNGQDSMLTVLLADFSKDFNAYLKNLESTNLTDFNTLRNFKVPDDAKVDWPKNHNQVRIDSAADLVLSSDEYDTHLRNVRDLGRTRGIDKILNEHNIDVIVGPADSQFTKIAAAAGYLVASLHLGRLDYNGRGFGMLAIAGANQEAKLFEAMGAWHATFGPMEPSPVVAEGLEVKASS</sequence>
<dbReference type="PANTHER" id="PTHR42678:SF34">
    <property type="entry name" value="OS04G0183300 PROTEIN"/>
    <property type="match status" value="1"/>
</dbReference>
<proteinExistence type="predicted"/>
<name>A0A0B7KFF8_BIOOC</name>
<dbReference type="SUPFAM" id="SSF75304">
    <property type="entry name" value="Amidase signature (AS) enzymes"/>
    <property type="match status" value="1"/>
</dbReference>
<accession>A0A0B7KFF8</accession>
<dbReference type="PANTHER" id="PTHR42678">
    <property type="entry name" value="AMIDASE"/>
    <property type="match status" value="1"/>
</dbReference>